<keyword evidence="11" id="KW-1185">Reference proteome</keyword>
<protein>
    <recommendedName>
        <fullName evidence="4">CST complex subunit CTC1</fullName>
    </recommendedName>
</protein>
<name>A0ABD3GFF7_9MARC</name>
<dbReference type="AlphaFoldDB" id="A0ABD3GFF7"/>
<dbReference type="Pfam" id="PF15491">
    <property type="entry name" value="CTC1_2"/>
    <property type="match status" value="1"/>
</dbReference>
<dbReference type="GO" id="GO:0005634">
    <property type="term" value="C:nucleus"/>
    <property type="evidence" value="ECO:0007669"/>
    <property type="project" value="UniProtKB-SubCell"/>
</dbReference>
<evidence type="ECO:0000256" key="8">
    <source>
        <dbReference type="ARBA" id="ARBA00023242"/>
    </source>
</evidence>
<accession>A0ABD3GFF7</accession>
<dbReference type="Proteomes" id="UP001633002">
    <property type="component" value="Unassembled WGS sequence"/>
</dbReference>
<dbReference type="PANTHER" id="PTHR14865:SF2">
    <property type="entry name" value="CST COMPLEX SUBUNIT CTC1"/>
    <property type="match status" value="1"/>
</dbReference>
<evidence type="ECO:0000313" key="10">
    <source>
        <dbReference type="EMBL" id="KAL3676479.1"/>
    </source>
</evidence>
<dbReference type="GO" id="GO:0003677">
    <property type="term" value="F:DNA binding"/>
    <property type="evidence" value="ECO:0007669"/>
    <property type="project" value="UniProtKB-KW"/>
</dbReference>
<evidence type="ECO:0000313" key="11">
    <source>
        <dbReference type="Proteomes" id="UP001633002"/>
    </source>
</evidence>
<proteinExistence type="inferred from homology"/>
<evidence type="ECO:0000256" key="3">
    <source>
        <dbReference type="ARBA" id="ARBA00006332"/>
    </source>
</evidence>
<organism evidence="10 11">
    <name type="scientific">Riccia sorocarpa</name>
    <dbReference type="NCBI Taxonomy" id="122646"/>
    <lineage>
        <taxon>Eukaryota</taxon>
        <taxon>Viridiplantae</taxon>
        <taxon>Streptophyta</taxon>
        <taxon>Embryophyta</taxon>
        <taxon>Marchantiophyta</taxon>
        <taxon>Marchantiopsida</taxon>
        <taxon>Marchantiidae</taxon>
        <taxon>Marchantiales</taxon>
        <taxon>Ricciaceae</taxon>
        <taxon>Riccia</taxon>
    </lineage>
</organism>
<evidence type="ECO:0000256" key="9">
    <source>
        <dbReference type="SAM" id="MobiDB-lite"/>
    </source>
</evidence>
<dbReference type="PANTHER" id="PTHR14865">
    <property type="entry name" value="CST COMPLEX SUBUNIT CTC1"/>
    <property type="match status" value="1"/>
</dbReference>
<keyword evidence="8" id="KW-0539">Nucleus</keyword>
<dbReference type="GO" id="GO:0000781">
    <property type="term" value="C:chromosome, telomeric region"/>
    <property type="evidence" value="ECO:0007669"/>
    <property type="project" value="UniProtKB-SubCell"/>
</dbReference>
<keyword evidence="6" id="KW-0779">Telomere</keyword>
<comment type="subcellular location">
    <subcellularLocation>
        <location evidence="2">Chromosome</location>
        <location evidence="2">Telomere</location>
    </subcellularLocation>
    <subcellularLocation>
        <location evidence="1">Nucleus</location>
    </subcellularLocation>
</comment>
<dbReference type="InterPro" id="IPR028262">
    <property type="entry name" value="CTC1_plant"/>
</dbReference>
<keyword evidence="5" id="KW-0158">Chromosome</keyword>
<evidence type="ECO:0000256" key="7">
    <source>
        <dbReference type="ARBA" id="ARBA00023125"/>
    </source>
</evidence>
<reference evidence="10 11" key="1">
    <citation type="submission" date="2024-09" db="EMBL/GenBank/DDBJ databases">
        <title>Chromosome-scale assembly of Riccia sorocarpa.</title>
        <authorList>
            <person name="Paukszto L."/>
        </authorList>
    </citation>
    <scope>NUCLEOTIDE SEQUENCE [LARGE SCALE GENOMIC DNA]</scope>
    <source>
        <strain evidence="10">LP-2024</strain>
        <tissue evidence="10">Aerial parts of the thallus</tissue>
    </source>
</reference>
<dbReference type="EMBL" id="JBJQOH010000008">
    <property type="protein sequence ID" value="KAL3676479.1"/>
    <property type="molecule type" value="Genomic_DNA"/>
</dbReference>
<sequence length="1092" mass="121083">MKGKTEEDVLGKRNAVESFQEVTRNVKKLKSGSRSSPVLHEGSHLIGRLQLCNKKQHSWSGPSAAAADCLAFTDSSSASVCCSVSQGLDVAFAGKLVRVNSWTFVPFRESGSLGDSRSGHDSTKPKNEAALESKDEARKGSSTSYARKNGIGAVTDIGKGFDGFLEIHNMELLEEEESAEVPTFPSVCVDPAAADIRDALFESPLIKQKEEHGSRLTIVGKLQCISPQFSLPYNITTNERENSSVLPTSNHLSMVGFLAELEYCPSCSFHYNDIWSMDKRKKETRRSRRLFVDDHSRKNENAVETNREELKTGGDYLYIYFSGSMAAWRPFLSGNIKRCISVSGLRKKLVITGTAKNRQFLLVATRTTLILPFLDPHQEVCAGQSHISVDTGRHRADECMGNSECLSERNCLYPRIVSYAGFVTQVLFQGILVELDKRVWLLLSQQGQSHVYGLRIGAMLGVREVHVVTISTPLEKALLLGACLRSHVSVLRFSPQHSPPLRPLHTASMLLRYMQKVSFSCAFWILSLIGSFRQKFRGMYSDKEIVGSKKNPGIILKFVQKVLSPDETLERRDYLKEFFERHHRSCSGGTAGHVALSTVLPFSSLTEAAVKGSKLRTKPPTRTDYCTEYPRWLRGRRLLSSLDNSATTSWKFPCSVLCSEELGVTLLGCLQVGQESGQLELMDATGSICVVVPDLSSSTQVSGTYMVSKFTLVMKELPEGIYSMEDAKCDDERMDACASWSSLLKDKKTLIGSFQQAPQLLVHFYLRDAQLVDVVGFRSVLQRSKRSCLDPEQSKETGSPMMGLDLEKIIAWLRERDLEMLGDTNTVPAYGLKYLRDISELKLPTESLRVSCKVIAVDLLVFEYEGGVSGIRTSSSKTISRPYPEHGAWFSPSNLSTLIRVVVDDGYGLAHCWALGHAAVSILRLRQPLLESELPRDLVGRVSEKYGNSQKIQLTLLECISCLVRTRRKLILRSEKPYYGASSDTSSTLLWCGNGKETPPDSDEQAFMQALVTRACNNQALVLTLGKILPKGEGAPKSSCPLECSRRLAQWSGYQRSAQDIGLQQHLFAAKVESGVHLSDIKAACDEVESLL</sequence>
<dbReference type="InterPro" id="IPR042617">
    <property type="entry name" value="CTC1-like"/>
</dbReference>
<evidence type="ECO:0000256" key="4">
    <source>
        <dbReference type="ARBA" id="ARBA00016175"/>
    </source>
</evidence>
<feature type="region of interest" description="Disordered" evidence="9">
    <location>
        <begin position="111"/>
        <end position="144"/>
    </location>
</feature>
<evidence type="ECO:0000256" key="2">
    <source>
        <dbReference type="ARBA" id="ARBA00004574"/>
    </source>
</evidence>
<gene>
    <name evidence="10" type="ORF">R1sor_026427</name>
</gene>
<comment type="similarity">
    <text evidence="3">Belongs to the CTC1 family.</text>
</comment>
<feature type="compositionally biased region" description="Basic and acidic residues" evidence="9">
    <location>
        <begin position="117"/>
        <end position="139"/>
    </location>
</feature>
<keyword evidence="7" id="KW-0238">DNA-binding</keyword>
<evidence type="ECO:0000256" key="6">
    <source>
        <dbReference type="ARBA" id="ARBA00022895"/>
    </source>
</evidence>
<evidence type="ECO:0000256" key="5">
    <source>
        <dbReference type="ARBA" id="ARBA00022454"/>
    </source>
</evidence>
<evidence type="ECO:0000256" key="1">
    <source>
        <dbReference type="ARBA" id="ARBA00004123"/>
    </source>
</evidence>
<comment type="caution">
    <text evidence="10">The sequence shown here is derived from an EMBL/GenBank/DDBJ whole genome shotgun (WGS) entry which is preliminary data.</text>
</comment>